<dbReference type="Gene3D" id="2.115.10.20">
    <property type="entry name" value="Glycosyl hydrolase domain, family 43"/>
    <property type="match status" value="1"/>
</dbReference>
<proteinExistence type="predicted"/>
<dbReference type="SUPFAM" id="SSF75005">
    <property type="entry name" value="Arabinanase/levansucrase/invertase"/>
    <property type="match status" value="1"/>
</dbReference>
<protein>
    <recommendedName>
        <fullName evidence="4">Glucosamine inositolphosphorylceramide transferase 1 N-terminal domain-containing protein</fullName>
    </recommendedName>
</protein>
<evidence type="ECO:0000313" key="6">
    <source>
        <dbReference type="Proteomes" id="UP000251956"/>
    </source>
</evidence>
<name>A0A330GJF9_9HYPH</name>
<evidence type="ECO:0000256" key="2">
    <source>
        <dbReference type="ARBA" id="ARBA00023277"/>
    </source>
</evidence>
<dbReference type="PANTHER" id="PTHR43772:SF2">
    <property type="entry name" value="PUTATIVE (AFU_ORTHOLOGUE AFUA_2G04480)-RELATED"/>
    <property type="match status" value="1"/>
</dbReference>
<keyword evidence="6" id="KW-1185">Reference proteome</keyword>
<comment type="caution">
    <text evidence="5">The sequence shown here is derived from an EMBL/GenBank/DDBJ whole genome shotgun (WGS) entry which is preliminary data.</text>
</comment>
<evidence type="ECO:0000313" key="5">
    <source>
        <dbReference type="EMBL" id="RAZ72523.1"/>
    </source>
</evidence>
<dbReference type="RefSeq" id="WP_112130301.1">
    <property type="nucleotide sequence ID" value="NZ_QMBQ01000010.1"/>
</dbReference>
<keyword evidence="1" id="KW-0858">Xylan degradation</keyword>
<evidence type="ECO:0000256" key="1">
    <source>
        <dbReference type="ARBA" id="ARBA00022651"/>
    </source>
</evidence>
<dbReference type="Proteomes" id="UP000251956">
    <property type="component" value="Unassembled WGS sequence"/>
</dbReference>
<feature type="region of interest" description="Disordered" evidence="3">
    <location>
        <begin position="178"/>
        <end position="207"/>
    </location>
</feature>
<dbReference type="AlphaFoldDB" id="A0A330GJF9"/>
<dbReference type="EMBL" id="QMBQ01000010">
    <property type="protein sequence ID" value="RAZ72523.1"/>
    <property type="molecule type" value="Genomic_DNA"/>
</dbReference>
<dbReference type="PANTHER" id="PTHR43772">
    <property type="entry name" value="ENDO-1,4-BETA-XYLANASE"/>
    <property type="match status" value="1"/>
</dbReference>
<organism evidence="5 6">
    <name type="scientific">Mesorhizobium atlanticum</name>
    <dbReference type="NCBI Taxonomy" id="2233532"/>
    <lineage>
        <taxon>Bacteria</taxon>
        <taxon>Pseudomonadati</taxon>
        <taxon>Pseudomonadota</taxon>
        <taxon>Alphaproteobacteria</taxon>
        <taxon>Hyphomicrobiales</taxon>
        <taxon>Phyllobacteriaceae</taxon>
        <taxon>Mesorhizobium</taxon>
    </lineage>
</organism>
<dbReference type="InterPro" id="IPR023296">
    <property type="entry name" value="Glyco_hydro_beta-prop_sf"/>
</dbReference>
<reference evidence="5 6" key="1">
    <citation type="submission" date="2018-07" db="EMBL/GenBank/DDBJ databases">
        <title>Diversity of Mesorhizobium strains in Brazil.</title>
        <authorList>
            <person name="Helene L.C.F."/>
            <person name="Dall'Agnol R."/>
            <person name="Delamuta J.R.M."/>
            <person name="Hungria M."/>
        </authorList>
    </citation>
    <scope>NUCLEOTIDE SEQUENCE [LARGE SCALE GENOMIC DNA]</scope>
    <source>
        <strain evidence="5 6">CNPSo 3140</strain>
    </source>
</reference>
<keyword evidence="1" id="KW-0624">Polysaccharide degradation</keyword>
<sequence length="294" mass="33976">MFDIWQVGIVPDRIGSALAPQGLDKSRVVWLPPQGSYRFIADPFGLFHGDRFTVLVEAYDHRVRRGEIHYYSYDRDWRLKERGVALKEPFHLSYPFLIRQGEDIFMLPEAFKSGRLTLYKATDFPKAWQPVAVLLDEPAVDAAVFRHHERWWMLYALNGPNERDMRELHASFAESLTGPWTKHPQNPVRTGRASSRPGGSPFEHDGQLYLPAQDCTTGYGTAINLLRIERLTPEEFSAEIVKRLSPEGWIDGFDTGLHTLSDGGGVTLIDVRRFERTPERHLVKLQYWLRKKMR</sequence>
<evidence type="ECO:0000256" key="3">
    <source>
        <dbReference type="SAM" id="MobiDB-lite"/>
    </source>
</evidence>
<gene>
    <name evidence="5" type="ORF">DPM35_27390</name>
</gene>
<keyword evidence="2" id="KW-0119">Carbohydrate metabolism</keyword>
<dbReference type="Pfam" id="PF24793">
    <property type="entry name" value="GINT1_N"/>
    <property type="match status" value="1"/>
</dbReference>
<dbReference type="OrthoDB" id="3771157at2"/>
<dbReference type="InterPro" id="IPR056442">
    <property type="entry name" value="GINT1_N"/>
</dbReference>
<dbReference type="GO" id="GO:0045493">
    <property type="term" value="P:xylan catabolic process"/>
    <property type="evidence" value="ECO:0007669"/>
    <property type="project" value="UniProtKB-KW"/>
</dbReference>
<feature type="domain" description="Glucosamine inositolphosphorylceramide transferase 1 N-terminal" evidence="4">
    <location>
        <begin position="38"/>
        <end position="237"/>
    </location>
</feature>
<dbReference type="InterPro" id="IPR052176">
    <property type="entry name" value="Glycosyl_Hydrlase_43_Enz"/>
</dbReference>
<accession>A0A330GJF9</accession>
<evidence type="ECO:0000259" key="4">
    <source>
        <dbReference type="Pfam" id="PF24793"/>
    </source>
</evidence>